<dbReference type="Proteomes" id="UP000256269">
    <property type="component" value="Unassembled WGS sequence"/>
</dbReference>
<keyword evidence="2" id="KW-1185">Reference proteome</keyword>
<organism evidence="1 2">
    <name type="scientific">Kutzneria buriramensis</name>
    <dbReference type="NCBI Taxonomy" id="1045776"/>
    <lineage>
        <taxon>Bacteria</taxon>
        <taxon>Bacillati</taxon>
        <taxon>Actinomycetota</taxon>
        <taxon>Actinomycetes</taxon>
        <taxon>Pseudonocardiales</taxon>
        <taxon>Pseudonocardiaceae</taxon>
        <taxon>Kutzneria</taxon>
    </lineage>
</organism>
<dbReference type="EMBL" id="QUNO01000028">
    <property type="protein sequence ID" value="REH27741.1"/>
    <property type="molecule type" value="Genomic_DNA"/>
</dbReference>
<evidence type="ECO:0000313" key="1">
    <source>
        <dbReference type="EMBL" id="REH27741.1"/>
    </source>
</evidence>
<dbReference type="RefSeq" id="WP_116181580.1">
    <property type="nucleotide sequence ID" value="NZ_CP144375.1"/>
</dbReference>
<name>A0A3E0GW56_9PSEU</name>
<dbReference type="OrthoDB" id="2493140at2"/>
<accession>A0A3E0GW56</accession>
<gene>
    <name evidence="1" type="ORF">BCF44_12844</name>
</gene>
<protein>
    <submittedName>
        <fullName evidence="1">Uncharacterized protein</fullName>
    </submittedName>
</protein>
<reference evidence="1 2" key="1">
    <citation type="submission" date="2018-08" db="EMBL/GenBank/DDBJ databases">
        <title>Genomic Encyclopedia of Archaeal and Bacterial Type Strains, Phase II (KMG-II): from individual species to whole genera.</title>
        <authorList>
            <person name="Goeker M."/>
        </authorList>
    </citation>
    <scope>NUCLEOTIDE SEQUENCE [LARGE SCALE GENOMIC DNA]</scope>
    <source>
        <strain evidence="1 2">DSM 45791</strain>
    </source>
</reference>
<evidence type="ECO:0000313" key="2">
    <source>
        <dbReference type="Proteomes" id="UP000256269"/>
    </source>
</evidence>
<sequence>MSDHAGVLALADQFREAPNDGVAAELAERSRGRWWLGKIPAATEAAVDVMYQFLERYPDGSDSPLQVVPSTIEPPSAQLAFHMVFPRAEFHPQGVDEPDARKPLYPGAGVAVWQYKGMLPRAAVKPPSPELAALVRAAAVPAWPDILAVHERAAVLADVSLDDLLGVLVHPPAPDEHHQRRPDVWIRSVQVMACLGIAWHGVEHPWRGSHRAQVLTELCLGPEDWITEAAAFAMVAAAWADPALRRDAGTTVAMRWIEAEKASHTRPVTILESLTELVLACPWLDAHVTELAAAVLVNVRQEEPEPVPAERIRELQELARSYAPDRRGRRWFRFGRR</sequence>
<proteinExistence type="predicted"/>
<dbReference type="AlphaFoldDB" id="A0A3E0GW56"/>
<comment type="caution">
    <text evidence="1">The sequence shown here is derived from an EMBL/GenBank/DDBJ whole genome shotgun (WGS) entry which is preliminary data.</text>
</comment>